<sequence>MAPYSLLVSRLQKALGVWQYHVASVLCQRAKVAMSHFEPNEYIHYHLLEKNINIVRKRLNWPPTLSEKITYLRLRPDHEAMQDVTAQMAMLQFISSGLPKVAVPSTIHCAKYGVGFWRPGSGVIHQIILENYAYPGVLLIGTDSHTPNGGPLWGICIGVGGNDAVNVMAGIPWELKCPKVIGVKLTGSLSGWTSPKDVILKVAGILTVKGGTGAIVEYHGPGVDSISSTGMVTICNMGAEIGATTSVFPYNHRRKKYLSKTGRADIANLADEFKDHLVPDPGCHYDQLIEINLGELKLHINGSFTPDLAHPVAEVGKVAEKEGWPVDIEWV</sequence>
<dbReference type="PANTHER" id="PTHR43160:SF3">
    <property type="entry name" value="ACONITATE HYDRATASE, MITOCHONDRIAL"/>
    <property type="match status" value="1"/>
</dbReference>
<comment type="similarity">
    <text evidence="2">Belongs to the aconitase/IPM isomerase family.</text>
</comment>
<evidence type="ECO:0000256" key="4">
    <source>
        <dbReference type="ARBA" id="ARBA00023004"/>
    </source>
</evidence>
<accession>A0ABQ9UGX3</accession>
<keyword evidence="5" id="KW-0411">Iron-sulfur</keyword>
<dbReference type="InterPro" id="IPR015932">
    <property type="entry name" value="Aconitase_dom2"/>
</dbReference>
<dbReference type="InterPro" id="IPR036008">
    <property type="entry name" value="Aconitase_4Fe-4S_dom"/>
</dbReference>
<evidence type="ECO:0000256" key="2">
    <source>
        <dbReference type="ARBA" id="ARBA00007185"/>
    </source>
</evidence>
<gene>
    <name evidence="7" type="primary">ACO2_1</name>
    <name evidence="7" type="ORF">P7K49_025088</name>
</gene>
<evidence type="ECO:0000256" key="3">
    <source>
        <dbReference type="ARBA" id="ARBA00022723"/>
    </source>
</evidence>
<evidence type="ECO:0000256" key="1">
    <source>
        <dbReference type="ARBA" id="ARBA00001966"/>
    </source>
</evidence>
<proteinExistence type="inferred from homology"/>
<dbReference type="Gene3D" id="3.40.1060.10">
    <property type="entry name" value="Aconitase, Domain 2"/>
    <property type="match status" value="1"/>
</dbReference>
<organism evidence="7 8">
    <name type="scientific">Saguinus oedipus</name>
    <name type="common">Cotton-top tamarin</name>
    <name type="synonym">Oedipomidas oedipus</name>
    <dbReference type="NCBI Taxonomy" id="9490"/>
    <lineage>
        <taxon>Eukaryota</taxon>
        <taxon>Metazoa</taxon>
        <taxon>Chordata</taxon>
        <taxon>Craniata</taxon>
        <taxon>Vertebrata</taxon>
        <taxon>Euteleostomi</taxon>
        <taxon>Mammalia</taxon>
        <taxon>Eutheria</taxon>
        <taxon>Euarchontoglires</taxon>
        <taxon>Primates</taxon>
        <taxon>Haplorrhini</taxon>
        <taxon>Platyrrhini</taxon>
        <taxon>Cebidae</taxon>
        <taxon>Callitrichinae</taxon>
        <taxon>Saguinus</taxon>
    </lineage>
</organism>
<dbReference type="InterPro" id="IPR001030">
    <property type="entry name" value="Acoase/IPM_deHydtase_lsu_aba"/>
</dbReference>
<dbReference type="InterPro" id="IPR050926">
    <property type="entry name" value="Aconitase/IPM_isomerase"/>
</dbReference>
<evidence type="ECO:0000313" key="7">
    <source>
        <dbReference type="EMBL" id="KAK2096054.1"/>
    </source>
</evidence>
<comment type="caution">
    <text evidence="7">The sequence shown here is derived from an EMBL/GenBank/DDBJ whole genome shotgun (WGS) entry which is preliminary data.</text>
</comment>
<evidence type="ECO:0000256" key="5">
    <source>
        <dbReference type="ARBA" id="ARBA00023014"/>
    </source>
</evidence>
<protein>
    <submittedName>
        <fullName evidence="7">Aconitate hydratase</fullName>
    </submittedName>
</protein>
<dbReference type="PRINTS" id="PR00415">
    <property type="entry name" value="ACONITASE"/>
</dbReference>
<dbReference type="Gene3D" id="3.30.499.10">
    <property type="entry name" value="Aconitase, domain 3"/>
    <property type="match status" value="2"/>
</dbReference>
<reference evidence="7 8" key="1">
    <citation type="submission" date="2023-05" db="EMBL/GenBank/DDBJ databases">
        <title>B98-5 Cell Line De Novo Hybrid Assembly: An Optical Mapping Approach.</title>
        <authorList>
            <person name="Kananen K."/>
            <person name="Auerbach J.A."/>
            <person name="Kautto E."/>
            <person name="Blachly J.S."/>
        </authorList>
    </citation>
    <scope>NUCLEOTIDE SEQUENCE [LARGE SCALE GENOMIC DNA]</scope>
    <source>
        <strain evidence="7">B95-8</strain>
        <tissue evidence="7">Cell line</tissue>
    </source>
</reference>
<comment type="cofactor">
    <cofactor evidence="1">
        <name>[4Fe-4S] cluster</name>
        <dbReference type="ChEBI" id="CHEBI:49883"/>
    </cofactor>
</comment>
<dbReference type="SUPFAM" id="SSF53732">
    <property type="entry name" value="Aconitase iron-sulfur domain"/>
    <property type="match status" value="1"/>
</dbReference>
<keyword evidence="4" id="KW-0408">Iron</keyword>
<dbReference type="Proteomes" id="UP001266305">
    <property type="component" value="Unassembled WGS sequence"/>
</dbReference>
<dbReference type="PANTHER" id="PTHR43160">
    <property type="entry name" value="ACONITATE HYDRATASE B"/>
    <property type="match status" value="1"/>
</dbReference>
<keyword evidence="8" id="KW-1185">Reference proteome</keyword>
<evidence type="ECO:0000259" key="6">
    <source>
        <dbReference type="Pfam" id="PF00330"/>
    </source>
</evidence>
<dbReference type="Pfam" id="PF00330">
    <property type="entry name" value="Aconitase"/>
    <property type="match status" value="1"/>
</dbReference>
<name>A0ABQ9UGX3_SAGOE</name>
<feature type="domain" description="Aconitase/3-isopropylmalate dehydratase large subunit alpha/beta/alpha" evidence="6">
    <location>
        <begin position="109"/>
        <end position="317"/>
    </location>
</feature>
<keyword evidence="3" id="KW-0479">Metal-binding</keyword>
<dbReference type="InterPro" id="IPR015931">
    <property type="entry name" value="Acnase/IPM_dHydase_lsu_aba_1/3"/>
</dbReference>
<evidence type="ECO:0000313" key="8">
    <source>
        <dbReference type="Proteomes" id="UP001266305"/>
    </source>
</evidence>
<dbReference type="EMBL" id="JASSZA010000012">
    <property type="protein sequence ID" value="KAK2096054.1"/>
    <property type="molecule type" value="Genomic_DNA"/>
</dbReference>